<protein>
    <submittedName>
        <fullName evidence="1">Uncharacterized protein</fullName>
    </submittedName>
</protein>
<evidence type="ECO:0000313" key="2">
    <source>
        <dbReference type="Proteomes" id="UP001154922"/>
    </source>
</evidence>
<reference evidence="1 2" key="2">
    <citation type="journal article" date="2023" name="Plant Pathol.">
        <title>Dismantling and reorganizing Pseudomonas marginalis sensu#lato.</title>
        <authorList>
            <person name="Sawada H."/>
            <person name="Fujikawa T."/>
            <person name="Satou M."/>
        </authorList>
    </citation>
    <scope>NUCLEOTIDE SEQUENCE [LARGE SCALE GENOMIC DNA]</scope>
    <source>
        <strain evidence="1 2">MAFF 311096</strain>
    </source>
</reference>
<proteinExistence type="predicted"/>
<reference evidence="1 2" key="1">
    <citation type="journal article" date="2022" name="Int. J. Syst. Evol. Microbiol.">
        <title>Pseudomonas petroselini sp. nov., a pathogen causing bacterial rot of parsley in Japan.</title>
        <authorList>
            <person name="Sawada H."/>
            <person name="Fujikawa T."/>
            <person name="Osada S."/>
            <person name="Satou M."/>
        </authorList>
    </citation>
    <scope>NUCLEOTIDE SEQUENCE [LARGE SCALE GENOMIC DNA]</scope>
    <source>
        <strain evidence="1 2">MAFF 311096</strain>
    </source>
</reference>
<dbReference type="EMBL" id="JAJOZI010000105">
    <property type="protein sequence ID" value="MCD7040493.1"/>
    <property type="molecule type" value="Genomic_DNA"/>
</dbReference>
<name>A0ABS8QYL3_9PSED</name>
<evidence type="ECO:0000313" key="1">
    <source>
        <dbReference type="EMBL" id="MCD7040493.1"/>
    </source>
</evidence>
<organism evidence="1 2">
    <name type="scientific">Pseudomonas petroselini</name>
    <dbReference type="NCBI Taxonomy" id="2899822"/>
    <lineage>
        <taxon>Bacteria</taxon>
        <taxon>Pseudomonadati</taxon>
        <taxon>Pseudomonadota</taxon>
        <taxon>Gammaproteobacteria</taxon>
        <taxon>Pseudomonadales</taxon>
        <taxon>Pseudomonadaceae</taxon>
        <taxon>Pseudomonas</taxon>
    </lineage>
</organism>
<keyword evidence="2" id="KW-1185">Reference proteome</keyword>
<comment type="caution">
    <text evidence="1">The sequence shown here is derived from an EMBL/GenBank/DDBJ whole genome shotgun (WGS) entry which is preliminary data.</text>
</comment>
<dbReference type="Proteomes" id="UP001154922">
    <property type="component" value="Unassembled WGS sequence"/>
</dbReference>
<sequence length="51" mass="5625">MNADRQTAGHRLGLLGVVAGDAVARQLRALCCLDLIPLRAENARRFFVLVY</sequence>
<gene>
    <name evidence="1" type="ORF">LRQ20_19520</name>
</gene>
<dbReference type="RefSeq" id="WP_231809101.1">
    <property type="nucleotide sequence ID" value="NZ_CP173614.1"/>
</dbReference>
<accession>A0ABS8QYL3</accession>